<evidence type="ECO:0008006" key="3">
    <source>
        <dbReference type="Google" id="ProtNLM"/>
    </source>
</evidence>
<name>A0A3S3QF35_9BACT</name>
<sequence>MFEKALALLKQHNLLAGFRQRARNIVANATEAWGHYDSLKERYEEAYGAF</sequence>
<protein>
    <recommendedName>
        <fullName evidence="3">Starch phosphorylase</fullName>
    </recommendedName>
</protein>
<accession>A0A3S3QF35</accession>
<reference evidence="1 2" key="1">
    <citation type="submission" date="2017-01" db="EMBL/GenBank/DDBJ databases">
        <title>The cable genome- insights into the physiology and evolution of filamentous bacteria capable of sulfide oxidation via long distance electron transfer.</title>
        <authorList>
            <person name="Schreiber L."/>
            <person name="Bjerg J.T."/>
            <person name="Boggild A."/>
            <person name="Van De Vossenberg J."/>
            <person name="Meysman F."/>
            <person name="Nielsen L.P."/>
            <person name="Schramm A."/>
            <person name="Kjeldsen K.U."/>
        </authorList>
    </citation>
    <scope>NUCLEOTIDE SEQUENCE [LARGE SCALE GENOMIC DNA]</scope>
    <source>
        <strain evidence="1">A2</strain>
    </source>
</reference>
<dbReference type="AlphaFoldDB" id="A0A3S3QF35"/>
<evidence type="ECO:0000313" key="1">
    <source>
        <dbReference type="EMBL" id="RWX45835.1"/>
    </source>
</evidence>
<dbReference type="Proteomes" id="UP000286862">
    <property type="component" value="Unassembled WGS sequence"/>
</dbReference>
<organism evidence="1 2">
    <name type="scientific">Candidatus Electrothrix marina</name>
    <dbReference type="NCBI Taxonomy" id="1859130"/>
    <lineage>
        <taxon>Bacteria</taxon>
        <taxon>Pseudomonadati</taxon>
        <taxon>Thermodesulfobacteriota</taxon>
        <taxon>Desulfobulbia</taxon>
        <taxon>Desulfobulbales</taxon>
        <taxon>Desulfobulbaceae</taxon>
        <taxon>Candidatus Electrothrix</taxon>
    </lineage>
</organism>
<gene>
    <name evidence="1" type="ORF">VT99_12522</name>
</gene>
<proteinExistence type="predicted"/>
<dbReference type="EMBL" id="MTKQ01000252">
    <property type="protein sequence ID" value="RWX45835.1"/>
    <property type="molecule type" value="Genomic_DNA"/>
</dbReference>
<evidence type="ECO:0000313" key="2">
    <source>
        <dbReference type="Proteomes" id="UP000286862"/>
    </source>
</evidence>
<comment type="caution">
    <text evidence="1">The sequence shown here is derived from an EMBL/GenBank/DDBJ whole genome shotgun (WGS) entry which is preliminary data.</text>
</comment>